<comment type="caution">
    <text evidence="1">The sequence shown here is derived from an EMBL/GenBank/DDBJ whole genome shotgun (WGS) entry which is preliminary data.</text>
</comment>
<dbReference type="Proteomes" id="UP000018842">
    <property type="component" value="Unassembled WGS sequence"/>
</dbReference>
<dbReference type="AlphaFoldDB" id="W4PJS6"/>
<evidence type="ECO:0000313" key="1">
    <source>
        <dbReference type="EMBL" id="GAE19945.1"/>
    </source>
</evidence>
<proteinExistence type="predicted"/>
<organism evidence="1 2">
    <name type="scientific">Bacteroides pyogenes DSM 20611 = JCM 6294</name>
    <dbReference type="NCBI Taxonomy" id="1121100"/>
    <lineage>
        <taxon>Bacteria</taxon>
        <taxon>Pseudomonadati</taxon>
        <taxon>Bacteroidota</taxon>
        <taxon>Bacteroidia</taxon>
        <taxon>Bacteroidales</taxon>
        <taxon>Bacteroidaceae</taxon>
        <taxon>Bacteroides</taxon>
    </lineage>
</organism>
<reference evidence="2" key="1">
    <citation type="journal article" date="2014" name="Genome">
        <title>Draft Genome Sequences of Three Strains of Bacteroides pyogenes Isolated from a Cat and Swine.</title>
        <authorList>
            <person name="Sakamoto M."/>
            <person name="Oshima K."/>
            <person name="Suda W."/>
            <person name="Kitamura K."/>
            <person name="Iida T."/>
            <person name="Hattori M."/>
            <person name="Ohkuma M."/>
        </authorList>
    </citation>
    <scope>NUCLEOTIDE SEQUENCE [LARGE SCALE GENOMIC DNA]</scope>
    <source>
        <strain evidence="2">JCM 6294</strain>
    </source>
</reference>
<sequence length="71" mass="8258">MGNAGGRYVFETNPVLFRSVAFLAVHVRENLNPPEDYFLYMVYARKVELKVRLIVCRIILILVSWILKQAC</sequence>
<evidence type="ECO:0000313" key="2">
    <source>
        <dbReference type="Proteomes" id="UP000018842"/>
    </source>
</evidence>
<protein>
    <submittedName>
        <fullName evidence="1">Uncharacterized protein</fullName>
    </submittedName>
</protein>
<accession>W4PJS6</accession>
<gene>
    <name evidence="1" type="ORF">JCM6294_3065</name>
</gene>
<dbReference type="EMBL" id="BAIR01000033">
    <property type="protein sequence ID" value="GAE19945.1"/>
    <property type="molecule type" value="Genomic_DNA"/>
</dbReference>
<name>W4PJS6_9BACE</name>